<dbReference type="STRING" id="1344416.A0A139AKR8"/>
<sequence length="507" mass="56656">MPTLPRHRDDTQSQYSINEGEKYYGGGKEIKLPEWTAQEESRVMRKIDFRLIPWLIVCYTSLNIDRGNISNAAIMNAETPTHTMFYQLSITGTQFNWALSVFFFGYVLLEIPSNLLITRFNPSRWIARIMTTWGILAAAMGGVQNFTGLVAVRALVGSMEAGFSPGIAFYLTFWYKKYEVSSRWAYMFGGAGIFSAFSGLIAFGVADMDQVLGLAGWRWLFILEGTGSMLIGVLTWFILPDYPQTAKFLSEDEKRIVIGRLPPSAPSVVAKTMEFKEILDTFRDWRMYTFGLALMMHLCTTYAIAYFMPTVIKEMGFSSTTAQLLTIPPALVAAVWVFLVNWSSDRFQEKAIHGAICIVPTMVEYVILTTIQAKLTSFQRYGMLFLGSFNNGMIPLIVGLSTISTKGASRTAVRSAFTVACGNLGGAIGSFIYQSDDAPLYIRGHTINVCLLSAVLLLYLVTVWSIHREGIYVGRKANETVLEHGGIELEGDQFADIEKVMRADHQK</sequence>
<dbReference type="PANTHER" id="PTHR43791:SF36">
    <property type="entry name" value="TRANSPORTER, PUTATIVE (AFU_ORTHOLOGUE AFUA_6G08340)-RELATED"/>
    <property type="match status" value="1"/>
</dbReference>
<feature type="transmembrane region" description="Helical" evidence="6">
    <location>
        <begin position="445"/>
        <end position="466"/>
    </location>
</feature>
<feature type="transmembrane region" description="Helical" evidence="6">
    <location>
        <begin position="287"/>
        <end position="308"/>
    </location>
</feature>
<keyword evidence="4 6" id="KW-1133">Transmembrane helix</keyword>
<dbReference type="OrthoDB" id="2985014at2759"/>
<evidence type="ECO:0000256" key="6">
    <source>
        <dbReference type="SAM" id="Phobius"/>
    </source>
</evidence>
<evidence type="ECO:0000256" key="1">
    <source>
        <dbReference type="ARBA" id="ARBA00004141"/>
    </source>
</evidence>
<dbReference type="Pfam" id="PF07690">
    <property type="entry name" value="MFS_1"/>
    <property type="match status" value="1"/>
</dbReference>
<feature type="transmembrane region" description="Helical" evidence="6">
    <location>
        <begin position="125"/>
        <end position="144"/>
    </location>
</feature>
<keyword evidence="2" id="KW-0813">Transport</keyword>
<feature type="transmembrane region" description="Helical" evidence="6">
    <location>
        <begin position="217"/>
        <end position="239"/>
    </location>
</feature>
<feature type="transmembrane region" description="Helical" evidence="6">
    <location>
        <begin position="185"/>
        <end position="205"/>
    </location>
</feature>
<proteinExistence type="predicted"/>
<keyword evidence="5 6" id="KW-0472">Membrane</keyword>
<feature type="transmembrane region" description="Helical" evidence="6">
    <location>
        <begin position="351"/>
        <end position="371"/>
    </location>
</feature>
<feature type="domain" description="Major facilitator superfamily (MFS) profile" evidence="7">
    <location>
        <begin position="51"/>
        <end position="471"/>
    </location>
</feature>
<dbReference type="GO" id="GO:0022857">
    <property type="term" value="F:transmembrane transporter activity"/>
    <property type="evidence" value="ECO:0007669"/>
    <property type="project" value="InterPro"/>
</dbReference>
<dbReference type="OMA" id="RRMKHES"/>
<dbReference type="AlphaFoldDB" id="A0A139AKR8"/>
<dbReference type="InterPro" id="IPR011701">
    <property type="entry name" value="MFS"/>
</dbReference>
<evidence type="ECO:0000256" key="4">
    <source>
        <dbReference type="ARBA" id="ARBA00022989"/>
    </source>
</evidence>
<dbReference type="InterPro" id="IPR020846">
    <property type="entry name" value="MFS_dom"/>
</dbReference>
<protein>
    <submittedName>
        <fullName evidence="8">MFS general substrate transporter</fullName>
    </submittedName>
</protein>
<comment type="subcellular location">
    <subcellularLocation>
        <location evidence="1">Membrane</location>
        <topology evidence="1">Multi-pass membrane protein</topology>
    </subcellularLocation>
</comment>
<keyword evidence="3 6" id="KW-0812">Transmembrane</keyword>
<evidence type="ECO:0000256" key="3">
    <source>
        <dbReference type="ARBA" id="ARBA00022692"/>
    </source>
</evidence>
<evidence type="ECO:0000256" key="2">
    <source>
        <dbReference type="ARBA" id="ARBA00022448"/>
    </source>
</evidence>
<dbReference type="GO" id="GO:0016020">
    <property type="term" value="C:membrane"/>
    <property type="evidence" value="ECO:0007669"/>
    <property type="project" value="UniProtKB-SubCell"/>
</dbReference>
<dbReference type="PANTHER" id="PTHR43791">
    <property type="entry name" value="PERMEASE-RELATED"/>
    <property type="match status" value="1"/>
</dbReference>
<dbReference type="PROSITE" id="PS50850">
    <property type="entry name" value="MFS"/>
    <property type="match status" value="1"/>
</dbReference>
<keyword evidence="9" id="KW-1185">Reference proteome</keyword>
<evidence type="ECO:0000313" key="8">
    <source>
        <dbReference type="EMBL" id="KXS17392.1"/>
    </source>
</evidence>
<feature type="transmembrane region" description="Helical" evidence="6">
    <location>
        <begin position="383"/>
        <end position="403"/>
    </location>
</feature>
<feature type="transmembrane region" description="Helical" evidence="6">
    <location>
        <begin position="84"/>
        <end position="109"/>
    </location>
</feature>
<evidence type="ECO:0000256" key="5">
    <source>
        <dbReference type="ARBA" id="ARBA00023136"/>
    </source>
</evidence>
<dbReference type="EMBL" id="KQ965747">
    <property type="protein sequence ID" value="KXS17392.1"/>
    <property type="molecule type" value="Genomic_DNA"/>
</dbReference>
<evidence type="ECO:0000313" key="9">
    <source>
        <dbReference type="Proteomes" id="UP000070544"/>
    </source>
</evidence>
<feature type="transmembrane region" description="Helical" evidence="6">
    <location>
        <begin position="415"/>
        <end position="433"/>
    </location>
</feature>
<dbReference type="FunFam" id="1.20.1250.20:FF:000057">
    <property type="entry name" value="MFS general substrate transporter"/>
    <property type="match status" value="1"/>
</dbReference>
<dbReference type="Gene3D" id="1.20.1250.20">
    <property type="entry name" value="MFS general substrate transporter like domains"/>
    <property type="match status" value="2"/>
</dbReference>
<reference evidence="8 9" key="1">
    <citation type="journal article" date="2015" name="Genome Biol. Evol.">
        <title>Phylogenomic analyses indicate that early fungi evolved digesting cell walls of algal ancestors of land plants.</title>
        <authorList>
            <person name="Chang Y."/>
            <person name="Wang S."/>
            <person name="Sekimoto S."/>
            <person name="Aerts A.L."/>
            <person name="Choi C."/>
            <person name="Clum A."/>
            <person name="LaButti K.M."/>
            <person name="Lindquist E.A."/>
            <person name="Yee Ngan C."/>
            <person name="Ohm R.A."/>
            <person name="Salamov A.A."/>
            <person name="Grigoriev I.V."/>
            <person name="Spatafora J.W."/>
            <person name="Berbee M.L."/>
        </authorList>
    </citation>
    <scope>NUCLEOTIDE SEQUENCE [LARGE SCALE GENOMIC DNA]</scope>
    <source>
        <strain evidence="8 9">JEL478</strain>
    </source>
</reference>
<organism evidence="8 9">
    <name type="scientific">Gonapodya prolifera (strain JEL478)</name>
    <name type="common">Monoblepharis prolifera</name>
    <dbReference type="NCBI Taxonomy" id="1344416"/>
    <lineage>
        <taxon>Eukaryota</taxon>
        <taxon>Fungi</taxon>
        <taxon>Fungi incertae sedis</taxon>
        <taxon>Chytridiomycota</taxon>
        <taxon>Chytridiomycota incertae sedis</taxon>
        <taxon>Monoblepharidomycetes</taxon>
        <taxon>Monoblepharidales</taxon>
        <taxon>Gonapodyaceae</taxon>
        <taxon>Gonapodya</taxon>
    </lineage>
</organism>
<evidence type="ECO:0000259" key="7">
    <source>
        <dbReference type="PROSITE" id="PS50850"/>
    </source>
</evidence>
<feature type="transmembrane region" description="Helical" evidence="6">
    <location>
        <begin position="320"/>
        <end position="339"/>
    </location>
</feature>
<dbReference type="SUPFAM" id="SSF103473">
    <property type="entry name" value="MFS general substrate transporter"/>
    <property type="match status" value="1"/>
</dbReference>
<dbReference type="Proteomes" id="UP000070544">
    <property type="component" value="Unassembled WGS sequence"/>
</dbReference>
<gene>
    <name evidence="8" type="ORF">M427DRAFT_54680</name>
</gene>
<dbReference type="InterPro" id="IPR036259">
    <property type="entry name" value="MFS_trans_sf"/>
</dbReference>
<feature type="transmembrane region" description="Helical" evidence="6">
    <location>
        <begin position="150"/>
        <end position="173"/>
    </location>
</feature>
<accession>A0A139AKR8</accession>
<name>A0A139AKR8_GONPJ</name>